<gene>
    <name evidence="1" type="ORF">K1T71_004216</name>
</gene>
<organism evidence="1 2">
    <name type="scientific">Dendrolimus kikuchii</name>
    <dbReference type="NCBI Taxonomy" id="765133"/>
    <lineage>
        <taxon>Eukaryota</taxon>
        <taxon>Metazoa</taxon>
        <taxon>Ecdysozoa</taxon>
        <taxon>Arthropoda</taxon>
        <taxon>Hexapoda</taxon>
        <taxon>Insecta</taxon>
        <taxon>Pterygota</taxon>
        <taxon>Neoptera</taxon>
        <taxon>Endopterygota</taxon>
        <taxon>Lepidoptera</taxon>
        <taxon>Glossata</taxon>
        <taxon>Ditrysia</taxon>
        <taxon>Bombycoidea</taxon>
        <taxon>Lasiocampidae</taxon>
        <taxon>Dendrolimus</taxon>
    </lineage>
</organism>
<accession>A0ACC1DAC0</accession>
<reference evidence="1 2" key="1">
    <citation type="journal article" date="2021" name="Front. Genet.">
        <title>Chromosome-Level Genome Assembly Reveals Significant Gene Expansion in the Toll and IMD Signaling Pathways of Dendrolimus kikuchii.</title>
        <authorList>
            <person name="Zhou J."/>
            <person name="Wu P."/>
            <person name="Xiong Z."/>
            <person name="Liu N."/>
            <person name="Zhao N."/>
            <person name="Ji M."/>
            <person name="Qiu Y."/>
            <person name="Yang B."/>
        </authorList>
    </citation>
    <scope>NUCLEOTIDE SEQUENCE [LARGE SCALE GENOMIC DNA]</scope>
    <source>
        <strain evidence="1">Ann1</strain>
    </source>
</reference>
<comment type="caution">
    <text evidence="1">The sequence shown here is derived from an EMBL/GenBank/DDBJ whole genome shotgun (WGS) entry which is preliminary data.</text>
</comment>
<dbReference type="EMBL" id="CM034392">
    <property type="protein sequence ID" value="KAJ0180812.1"/>
    <property type="molecule type" value="Genomic_DNA"/>
</dbReference>
<evidence type="ECO:0000313" key="2">
    <source>
        <dbReference type="Proteomes" id="UP000824533"/>
    </source>
</evidence>
<keyword evidence="2" id="KW-1185">Reference proteome</keyword>
<dbReference type="Proteomes" id="UP000824533">
    <property type="component" value="Linkage Group LG06"/>
</dbReference>
<proteinExistence type="predicted"/>
<name>A0ACC1DAC0_9NEOP</name>
<sequence>MTLHCFSFPTCLILVVWRLIRGEGAAEGGKHTDTPPTTTASEFSIPLRGSK</sequence>
<protein>
    <submittedName>
        <fullName evidence="1">Uncharacterized protein</fullName>
    </submittedName>
</protein>
<evidence type="ECO:0000313" key="1">
    <source>
        <dbReference type="EMBL" id="KAJ0180812.1"/>
    </source>
</evidence>